<evidence type="ECO:0000313" key="3">
    <source>
        <dbReference type="Proteomes" id="UP000241890"/>
    </source>
</evidence>
<organism evidence="2 3">
    <name type="scientific">Hondaea fermentalgiana</name>
    <dbReference type="NCBI Taxonomy" id="2315210"/>
    <lineage>
        <taxon>Eukaryota</taxon>
        <taxon>Sar</taxon>
        <taxon>Stramenopiles</taxon>
        <taxon>Bigyra</taxon>
        <taxon>Labyrinthulomycetes</taxon>
        <taxon>Thraustochytrida</taxon>
        <taxon>Thraustochytriidae</taxon>
        <taxon>Hondaea</taxon>
    </lineage>
</organism>
<dbReference type="InParanoid" id="A0A2R5G1P5"/>
<evidence type="ECO:0000256" key="1">
    <source>
        <dbReference type="SAM" id="MobiDB-lite"/>
    </source>
</evidence>
<name>A0A2R5G1P5_9STRA</name>
<accession>A0A2R5G1P5</accession>
<dbReference type="Proteomes" id="UP000241890">
    <property type="component" value="Unassembled WGS sequence"/>
</dbReference>
<feature type="region of interest" description="Disordered" evidence="1">
    <location>
        <begin position="50"/>
        <end position="84"/>
    </location>
</feature>
<evidence type="ECO:0000313" key="2">
    <source>
        <dbReference type="EMBL" id="GBG24229.1"/>
    </source>
</evidence>
<keyword evidence="3" id="KW-1185">Reference proteome</keyword>
<protein>
    <submittedName>
        <fullName evidence="2">Uncharacterized protein</fullName>
    </submittedName>
</protein>
<sequence length="315" mass="33916">MEDLKESLEYSERLYERTAPSLEQMLRVGRAKRDQNAWLLAAVCRERGHTFARSPKSSALSPPSATPQQRTQFPSQTPRVTTGLRSTRKAAFVQSELKPRNAENSMQSANVNRGLDSRGLAGVSGTPKGAACADEPLHTPQPTPMRRRGSLLSVASDCDSDPRTPTLEDFGLANRYADFNQDEDKVAKALPLDSPMVERNGHNPPPQSLSPSGSGEDVFGKAPKRGVSAEGPADCFLLEEDLDALPSYVQTQVDVPTLNKVLDLVSNQGSISLSEIEKVAASSGASGSGKALVLALLDLGRLESGTRRDTYQLAE</sequence>
<dbReference type="EMBL" id="BEYU01000005">
    <property type="protein sequence ID" value="GBG24229.1"/>
    <property type="molecule type" value="Genomic_DNA"/>
</dbReference>
<dbReference type="AlphaFoldDB" id="A0A2R5G1P5"/>
<proteinExistence type="predicted"/>
<feature type="compositionally biased region" description="Low complexity" evidence="1">
    <location>
        <begin position="52"/>
        <end position="63"/>
    </location>
</feature>
<gene>
    <name evidence="2" type="ORF">FCC1311_004472</name>
</gene>
<comment type="caution">
    <text evidence="2">The sequence shown here is derived from an EMBL/GenBank/DDBJ whole genome shotgun (WGS) entry which is preliminary data.</text>
</comment>
<feature type="compositionally biased region" description="Polar residues" evidence="1">
    <location>
        <begin position="66"/>
        <end position="84"/>
    </location>
</feature>
<feature type="region of interest" description="Disordered" evidence="1">
    <location>
        <begin position="195"/>
        <end position="226"/>
    </location>
</feature>
<feature type="region of interest" description="Disordered" evidence="1">
    <location>
        <begin position="118"/>
        <end position="147"/>
    </location>
</feature>
<reference evidence="2 3" key="1">
    <citation type="submission" date="2017-12" db="EMBL/GenBank/DDBJ databases">
        <title>Sequencing, de novo assembly and annotation of complete genome of a new Thraustochytrid species, strain FCC1311.</title>
        <authorList>
            <person name="Sedici K."/>
            <person name="Godart F."/>
            <person name="Aiese Cigliano R."/>
            <person name="Sanseverino W."/>
            <person name="Barakat M."/>
            <person name="Ortet P."/>
            <person name="Marechal E."/>
            <person name="Cagnac O."/>
            <person name="Amato A."/>
        </authorList>
    </citation>
    <scope>NUCLEOTIDE SEQUENCE [LARGE SCALE GENOMIC DNA]</scope>
</reference>